<accession>A0A6I4XL19</accession>
<dbReference type="Proteomes" id="UP000439965">
    <property type="component" value="Unassembled WGS sequence"/>
</dbReference>
<evidence type="ECO:0000313" key="2">
    <source>
        <dbReference type="Proteomes" id="UP000439965"/>
    </source>
</evidence>
<gene>
    <name evidence="1" type="ORF">GTI89_15255</name>
</gene>
<dbReference type="AlphaFoldDB" id="A0A6I4XL19"/>
<protein>
    <submittedName>
        <fullName evidence="1">Uncharacterized protein</fullName>
    </submittedName>
</protein>
<dbReference type="RefSeq" id="WP_172461428.1">
    <property type="nucleotide sequence ID" value="NZ_JBHKUX010000015.1"/>
</dbReference>
<evidence type="ECO:0000313" key="1">
    <source>
        <dbReference type="EMBL" id="MXS27416.1"/>
    </source>
</evidence>
<sequence>MDRRQLHKKAVDTAFFLFRKFIGEKQKICLTLRENNGKFINVGKTHRQSKPFKKTF</sequence>
<comment type="caution">
    <text evidence="1">The sequence shown here is derived from an EMBL/GenBank/DDBJ whole genome shotgun (WGS) entry which is preliminary data.</text>
</comment>
<name>A0A6I4XL19_ENTGA</name>
<reference evidence="1 2" key="1">
    <citation type="submission" date="2019-04" db="EMBL/GenBank/DDBJ databases">
        <title>Step-wise assembly of the neonatal virome modulated by breast feeding.</title>
        <authorList>
            <person name="Liang G."/>
            <person name="Bushman F."/>
        </authorList>
    </citation>
    <scope>NUCLEOTIDE SEQUENCE [LARGE SCALE GENOMIC DNA]</scope>
    <source>
        <strain evidence="1 2">E3404</strain>
    </source>
</reference>
<organism evidence="1 2">
    <name type="scientific">Enterococcus gallinarum</name>
    <dbReference type="NCBI Taxonomy" id="1353"/>
    <lineage>
        <taxon>Bacteria</taxon>
        <taxon>Bacillati</taxon>
        <taxon>Bacillota</taxon>
        <taxon>Bacilli</taxon>
        <taxon>Lactobacillales</taxon>
        <taxon>Enterococcaceae</taxon>
        <taxon>Enterococcus</taxon>
    </lineage>
</organism>
<dbReference type="EMBL" id="WVTI01000022">
    <property type="protein sequence ID" value="MXS27416.1"/>
    <property type="molecule type" value="Genomic_DNA"/>
</dbReference>
<proteinExistence type="predicted"/>